<accession>A0A4U1MIG2</accession>
<dbReference type="InterPro" id="IPR012902">
    <property type="entry name" value="N_methyl_site"/>
</dbReference>
<comment type="subcellular location">
    <subcellularLocation>
        <location evidence="1">Cell surface</location>
    </subcellularLocation>
</comment>
<keyword evidence="3" id="KW-0812">Transmembrane</keyword>
<evidence type="ECO:0000256" key="1">
    <source>
        <dbReference type="ARBA" id="ARBA00004241"/>
    </source>
</evidence>
<name>A0A4U1MIG2_9BACL</name>
<evidence type="ECO:0000256" key="3">
    <source>
        <dbReference type="SAM" id="Phobius"/>
    </source>
</evidence>
<sequence length="187" mass="20916">MMFRLMYPYLTQKSLLKVQLRGISQMNLYCRNNRGVTLPEVLITLVLLSIVSIAIYSFLFNGLHSYEKVRAETGFRDDADIIMTSFINTLYPVKESEITSRTFQPSTNTYLLTINNTDTIGFQNGQAILNGRILNDKSYNLSGSTITETSKGNFEITIAISDSKVNHAKSLTLKSQIGLITEDANGP</sequence>
<protein>
    <submittedName>
        <fullName evidence="4">Prepilin-type N-terminal cleavage/methylation domain-containing protein</fullName>
    </submittedName>
</protein>
<organism evidence="4 5">
    <name type="scientific">Guptibacillus hwajinpoensis</name>
    <dbReference type="NCBI Taxonomy" id="208199"/>
    <lineage>
        <taxon>Bacteria</taxon>
        <taxon>Bacillati</taxon>
        <taxon>Bacillota</taxon>
        <taxon>Bacilli</taxon>
        <taxon>Bacillales</taxon>
        <taxon>Guptibacillaceae</taxon>
        <taxon>Guptibacillus</taxon>
    </lineage>
</organism>
<reference evidence="4 5" key="1">
    <citation type="submission" date="2019-04" db="EMBL/GenBank/DDBJ databases">
        <title>Genome sequence of Bacillus hwajinpoensis strain Y2.</title>
        <authorList>
            <person name="Fair J.L."/>
            <person name="Maclea K.S."/>
        </authorList>
    </citation>
    <scope>NUCLEOTIDE SEQUENCE [LARGE SCALE GENOMIC DNA]</scope>
    <source>
        <strain evidence="4 5">Y2</strain>
    </source>
</reference>
<dbReference type="Pfam" id="PF07963">
    <property type="entry name" value="N_methyl"/>
    <property type="match status" value="1"/>
</dbReference>
<feature type="transmembrane region" description="Helical" evidence="3">
    <location>
        <begin position="41"/>
        <end position="60"/>
    </location>
</feature>
<dbReference type="OrthoDB" id="2969353at2"/>
<dbReference type="GO" id="GO:0030420">
    <property type="term" value="P:establishment of competence for transformation"/>
    <property type="evidence" value="ECO:0007669"/>
    <property type="project" value="UniProtKB-KW"/>
</dbReference>
<dbReference type="PROSITE" id="PS00409">
    <property type="entry name" value="PROKAR_NTER_METHYL"/>
    <property type="match status" value="1"/>
</dbReference>
<evidence type="ECO:0000313" key="4">
    <source>
        <dbReference type="EMBL" id="TKD70305.1"/>
    </source>
</evidence>
<dbReference type="AlphaFoldDB" id="A0A4U1MIG2"/>
<dbReference type="Proteomes" id="UP000310541">
    <property type="component" value="Unassembled WGS sequence"/>
</dbReference>
<comment type="caution">
    <text evidence="4">The sequence shown here is derived from an EMBL/GenBank/DDBJ whole genome shotgun (WGS) entry which is preliminary data.</text>
</comment>
<dbReference type="EMBL" id="SWFM01000003">
    <property type="protein sequence ID" value="TKD70305.1"/>
    <property type="molecule type" value="Genomic_DNA"/>
</dbReference>
<keyword evidence="3" id="KW-1133">Transmembrane helix</keyword>
<dbReference type="NCBIfam" id="TIGR02532">
    <property type="entry name" value="IV_pilin_GFxxxE"/>
    <property type="match status" value="1"/>
</dbReference>
<dbReference type="GO" id="GO:0009986">
    <property type="term" value="C:cell surface"/>
    <property type="evidence" value="ECO:0007669"/>
    <property type="project" value="UniProtKB-SubCell"/>
</dbReference>
<keyword evidence="2" id="KW-0178">Competence</keyword>
<evidence type="ECO:0000313" key="5">
    <source>
        <dbReference type="Proteomes" id="UP000310541"/>
    </source>
</evidence>
<evidence type="ECO:0000256" key="2">
    <source>
        <dbReference type="ARBA" id="ARBA00023287"/>
    </source>
</evidence>
<proteinExistence type="predicted"/>
<gene>
    <name evidence="4" type="ORF">FBF83_13800</name>
</gene>
<keyword evidence="3" id="KW-0472">Membrane</keyword>